<feature type="non-terminal residue" evidence="1">
    <location>
        <position position="138"/>
    </location>
</feature>
<protein>
    <submittedName>
        <fullName evidence="1">Uncharacterized protein</fullName>
    </submittedName>
</protein>
<reference evidence="1" key="1">
    <citation type="journal article" date="2014" name="Front. Microbiol.">
        <title>High frequency of phylogenetically diverse reductive dehalogenase-homologous genes in deep subseafloor sedimentary metagenomes.</title>
        <authorList>
            <person name="Kawai M."/>
            <person name="Futagami T."/>
            <person name="Toyoda A."/>
            <person name="Takaki Y."/>
            <person name="Nishi S."/>
            <person name="Hori S."/>
            <person name="Arai W."/>
            <person name="Tsubouchi T."/>
            <person name="Morono Y."/>
            <person name="Uchiyama I."/>
            <person name="Ito T."/>
            <person name="Fujiyama A."/>
            <person name="Inagaki F."/>
            <person name="Takami H."/>
        </authorList>
    </citation>
    <scope>NUCLEOTIDE SEQUENCE</scope>
    <source>
        <strain evidence="1">Expedition CK06-06</strain>
    </source>
</reference>
<dbReference type="EMBL" id="BARW01005708">
    <property type="protein sequence ID" value="GAI82402.1"/>
    <property type="molecule type" value="Genomic_DNA"/>
</dbReference>
<gene>
    <name evidence="1" type="ORF">S12H4_12199</name>
</gene>
<organism evidence="1">
    <name type="scientific">marine sediment metagenome</name>
    <dbReference type="NCBI Taxonomy" id="412755"/>
    <lineage>
        <taxon>unclassified sequences</taxon>
        <taxon>metagenomes</taxon>
        <taxon>ecological metagenomes</taxon>
    </lineage>
</organism>
<comment type="caution">
    <text evidence="1">The sequence shown here is derived from an EMBL/GenBank/DDBJ whole genome shotgun (WGS) entry which is preliminary data.</text>
</comment>
<evidence type="ECO:0000313" key="1">
    <source>
        <dbReference type="EMBL" id="GAI82402.1"/>
    </source>
</evidence>
<accession>X1RNT4</accession>
<dbReference type="AlphaFoldDB" id="X1RNT4"/>
<proteinExistence type="predicted"/>
<name>X1RNT4_9ZZZZ</name>
<sequence>MAGLSDEDVNRIAEAVVEKAAEDVGVRDIMIGSVMGKGAIPLYGRETRKEPCSCCLIDPAEPNAPENRMCATKGAIGTLSDREEREWCSEIKIVSDGRCARARSIREAARECKEKYPDDTEAFFSCYIPAFSQITRGS</sequence>